<evidence type="ECO:0000256" key="4">
    <source>
        <dbReference type="ARBA" id="ARBA00004792"/>
    </source>
</evidence>
<feature type="region of interest" description="Disordered" evidence="17">
    <location>
        <begin position="1931"/>
        <end position="1982"/>
    </location>
</feature>
<dbReference type="InterPro" id="IPR032821">
    <property type="entry name" value="PKS_assoc"/>
</dbReference>
<feature type="region of interest" description="Disordered" evidence="17">
    <location>
        <begin position="5797"/>
        <end position="5835"/>
    </location>
</feature>
<keyword evidence="8 21" id="KW-0808">Transferase</keyword>
<dbReference type="Gene3D" id="3.40.50.150">
    <property type="entry name" value="Vaccinia Virus protein VP39"/>
    <property type="match status" value="1"/>
</dbReference>
<dbReference type="SUPFAM" id="SSF53901">
    <property type="entry name" value="Thiolase-like"/>
    <property type="match status" value="4"/>
</dbReference>
<evidence type="ECO:0000256" key="16">
    <source>
        <dbReference type="RuleBase" id="RU003707"/>
    </source>
</evidence>
<dbReference type="CDD" id="cd06558">
    <property type="entry name" value="crotonase-like"/>
    <property type="match status" value="1"/>
</dbReference>
<feature type="domain" description="PKS/mFAS DH" evidence="20">
    <location>
        <begin position="1"/>
        <end position="275"/>
    </location>
</feature>
<gene>
    <name evidence="21" type="ORF">HNR30_006790</name>
</gene>
<dbReference type="GO" id="GO:0004315">
    <property type="term" value="F:3-oxoacyl-[acyl-carrier-protein] synthase activity"/>
    <property type="evidence" value="ECO:0007669"/>
    <property type="project" value="InterPro"/>
</dbReference>
<dbReference type="GO" id="GO:0032259">
    <property type="term" value="P:methylation"/>
    <property type="evidence" value="ECO:0007669"/>
    <property type="project" value="UniProtKB-KW"/>
</dbReference>
<sequence>MPAIECHTLLTHSDFIMRNHRVHDVSVMPGVTFLDIVYRILIGAGWEHGRVTLREVLFTEAIVTKPDADREIRVTIAEPDDGVHEVLAESRWVREGEPLSDWRRNLTCELVLADRDPLPDIDPAALKDAAVRQSDMEELYARARAEDISHGDPMKCAGRLHHGDDYLLAELRPIVNDPDHERFYLHPARLDASTLAGLGLTQASGQEPFIPFYISEFRAPERLPDRFHVYAPRPETLAPSGDVISNDYGIYDERGRFVASFTGLACKRIRFPGLIEKLLETEQPAVQKTEGTSSADGLPGHLRAMVAEHLGKSPDEVPTDVGFYDLGLDSVTVLAIGERLEQLLGRRLYPTLLFEHGDIDSLAAHLADAYDVDLPFQQPEELPAQERETSSGRTLCYRDTWVPQEAEGSSPPEPQVVIAAPERLTGSFVRVEPGGDFDRSGESAYRLDPRDRRQLGRMLADLGSTPRHIAVFPLPGGSAADACLTVWSLACALVDQAPQDEITITFVHESSPEHAAVAALARTISAETPVIRCRSVALDDPGLLGQALRDPSDESEIRYTRDGRMVRRWLPYEPEPGQVPIKRDGVYVIAGGTGGIGRHVAEHLERRHHARPVAIGRSAEVRADLTDRDEVERALDTVRARYGRIDGVIHCAGVNRDGAYFRQQAADIEAVVAPKALGVKHLDDATKADDLDFFVVFSSLSASLPNPGQAGYGFANAYLEEFALRREGPGRTLAIGWPYWADGGMQVGPEALERARKATGLSPLPTGDALEVLDRALAGAEGRFVVLHGEGDRVTELLPRAVRQAEVVRQAEDVRQAADVRQEPAAAHDEQDGIAIVGLAGRYPQAPDLDAFWRNLAEGRDCITEVPADRWDHEALFDPEKGRAGKTYGKWGGFIDGVDRFDPAFFGISRRDAERMDPQERLFLQTCWHTLEDAGYPPDTLTGENVGVFAGVMWNHYQLVEGGEGGVAPTAMHASIANRVSYTFDFDGPSLALDTACSSSLTAVHLAIESLRRGECTLALAGGVNATVHPQKYLQLAQGRWLSTDGRCRAFAKGSSGYVPGEGSGAVLLKPLSRARRDGDHIYGVIAASAVNHTGRTSGATVPSPASQAELIDKAVRRSGWDPATITYVEAHGTGTSLGDPIEVEGMRKALDTGGDTCAIGSVKSNIGHLEGAAGIAGLTKVLLQMKHGQLVPSLHTEELNPQIDFAATRFRVQRELAPWPGPRRAGVSAFGAGGTNAHVLLEEYGRREPRSGGWDGPCLFVLSARTREALRDYAAAYVTFLQDRSASGGGDAARTRVARLLGVPESQIDPDETLGDLGLDPAALVRLGTGLTLDSTVNDLASGTDAFLDDLAYTSQVGRTALAVRLALVVSDVAELRARLEAFARGDDVGFSGTAGSDGDAEPEEYVRLFRTGRLRELAEQWVRGGRVPWRACYPRREGDQVPRRVSLPAYPFQEERCWIGRWRGEDHRPERPATQPASRPATQPVTQPATGPAARPAAGPATQPATGPAKRPATQKEGEDVRFSVDQDGVALVAMESTMFTQGLIDGLQAAFAEIARRDDVKAVVVTGSDKVFSMGATPDALQTLSEGQGQFTDVPFLYEGLLKCDRPVITAIQGHASGGGLAFGLYADVVHMAREGVYSANFMKFGFTPGMGSTYVLEERFGRSLAHEMLFTGRQITGEELERRGANVSVLPQAEVLKVALRQARSIAGLPPRAVRALKGELAGRVLQRLDGVIAGEVDLHARVLGEESSARVRDHFAKVESFRTRGDHTPEPTQADAAAPVQADAATAQAAAAPAQVELAPVERASESAERVSEPAAPAPKPPKPASEPAAASARAPEGASSPPQPGLDPGEVRQVVESTLMAHLYLEPHEIDESSSFSEMGLDSIGAVEIVRDLNRRFDLDLDSVAVYDHPTLPALVEHVAGLDAATPPPLREEAPPPAEQPPAEQPAAQQPAAQQPAAQQPPAQQPPARRRPVTDPGQIQLTPLAKETPPTAPTAPTGDIAVIGMAGRFPDAPDLESFWNNLAAGRTSIREIPSDRFDIAAAYDPDRSKPDKTYSKHAAMLSAVDEFDAAFFNLSPLEAEAMDPQQRLFLQEAWHAMEDAGYAGGSGGRRPWGVFVGCAAGDYARRLAEAGLGDSGQAFLGNTSSVLPARIAYLLNFGGPTMAVDTACSSSLVAVHLACESIRRGECDAAVAGGVAVMTTAQMHIWCSNAGMLSPSGACAPFDESADGIVLGEGVGAVVLKRLDQALADGDHVHGVIRAGGVNGDGSTNGITAPSAGSQAELIKRVQRLAGVTPDDVGYVEAHGTGTSLGDPIEVKALAQVFGERERPCGLGSLKANIGHTTMAAGIGGLLKTLLALRHRKLPPSPNFSTPNPKIDFGNDALEVVTELTDWEPGPSGRRTAAVSSFGFSGTNCHVVLSEAPDRPVEKPDGSQVVVPVSAHDEAALARLTGELAGHLAAHPGVSVRDVAYTLAVGRPHLPVRAAVVARDLDELVAGLRGSSASDSGGLAERYRAGEDVNWAAVWAERPGRRIPLPTYPFARERFWVDSPAEGRVGAPDQVRPDDWIVADHRLGDTPVLPGTACLAMAADRSGMPLPLRLSGVRWLRPFEVNEPRPLHMSINRDNGKLTFELGDEPSAPYARGSVSPAQAEPEHLDLRAVEERCPDRRSPDDVYAAFDHGGLHYGPAFRVIRDLHVGRDEALSRLTTSARSEDGLHPELLDGALQTIVALRPEDASAPALPYAAESVEVLRPLTSPAYAHARCEGKDTYTVQVTDDQGQVCVRFTGIALRAKRQLIYAPVWREAAATTAPPGDRALVLHTPADEPLARALAAEYGDGVLASLERIPDLTETPFDTVYVLARTGDPRSPAEQDPTTLATFRLVKRLIEAGYGRRDLTLKVVLAGAVAVTDEETIVPHAAGLIGLTRAVGAEHPRWSAGCVDVGAAPPYERDLARRLRAEDCAEPLVALREDSRLVRVLEPRPAAGSGPYRQGGAYLVVGGAGGIGRTLSRHLARTAGARLALIGRSPSTPEVEQQLAEVESLGGQAVYLRADVADAAALGRAVAEARERFGPLHGAFHAALVLRDMTIANMEEADLSEVLAPKVAGAAAFAEALRDEPLDFLAYFSSAASFVEPGGQANYAAASTFEDSYALSLARLGRPVSVINWGYWGSVGAVAGEGYGDRFASIGIGSIEPEEGMAALSAILQTGVRQALVVKGEPEGLARIGIRPARSGRAEDSGSAGKAGTPETAGSATDTAAEAAGLERARAAFAALDELARALLRRTLSPVLPDERTSVTDLERRLRVTAERRRLLDAVLHVLESSGAIRREGDELVVRAEPADEPDPAALLSRFPDLEPHVRLLSTCVDALTEVLSGDRDPVEVLFPGGSTSLVEQVYRGQSASDYFNRVLAGEAADAVRRLRGRGARVLEIGAGTGASTAFILPELAELGEPVDFTYTDISPAFLRHGEQEYGERYPFVSFTTFDVERDPAEQGLQAEGYDVVLATNVLHATADIQRTLANAARLLRPGGVLLINEVTRLADFLTLTFGLTPGWWRFADGQRRLPHGPLLSPAQWQEALAAAGLPVSRTRGIPGTPVEEMEQCVLTGERQAAAAHDLGASVRTYVKNVFAEVLKYRNADFDEHLTFENFGVDSLVSQNIIHRFEQDLGELGSTLLFEHLTIEELAGHLMTEHEQRLRDLLRPADPPADPPAPAVPVERPRRPQPEQPEQPSGSLDIAVVGIAGRYPRSPDLDTFWNNLAEGVNCITEVPKERFDLDELFDPKRGRKQRTYSRWGGFIEGADEFDAGFFGILPRDAEITDPQERLFLETTWNLLEDAGYLSRHTKESRTGVFVGTMYGSYGRMAAAAGWPQGRFAGAHSAYWSIANRVSYFFDLQGPSFAVDSACSSSLTAVQLACESLRRGECRLAIAGGVNLILHPAHYVSLCSLNMLSGDDACKVFDESADGFVPGEGVGAVLLKPLADAEADGDVIHGVIKGAFANAGGKTAGYTVPNPNAQAELVTQAMERAGVDPRTVTYVEAHGTGTALGDPIEIASLTKAFRGAPERCAVGSVKANIGHLEGAAGIAGLTKVLLQMRHGRLAPCANLGTPNPKIDFAGSPFYPPTEQAEWPRPTLDVDGGTRTFPRRAGVSSFGAGGANVHLVVEEYAPERTGSGTAASSGSLDSAGSPGSSGEQLVVLSARTRDQLRALAGSVAEMAQSGPSLPELAYTSQVGRAEMTERLAVRATGVDELASRLRAFASTGEAADGVMAGTAGADSTGPELLDDGDGIAFLRTLAAKRQLAKLGRLWVLGADVDWAELWPRPRPRRVSLPSYPFDRRRYWLPEDPPTGQQPAATQPSAAVTEPSPATTEPSTATPPPAAGGAEAEDVSGWSHAASTQPGTTLADEAADARCTYLRPVWERAAQAEGDWTPNAVLVIGDGEPEAELAAVLEAQGTRCITADLDPRGPEDAKRLAEELDARGELPDALVHILSDPFPGPDPTALAAGLDRSFYTLLWTATAILDRSGGRLRAVVAQAGPPDEPRPHHAALAAVLRTLALEHSGFSGASVALENTSAPRETAEHILAELRAADQDAAPENRVNELRYRSGARWHRRLEPFQPSPPDLRLRDEGSYLITGGAGAIGMAVAEFLAGQGRVNLVLTGRSQLDDATRARVEALPATYVRADVQSGGDLARLVREHGPFHGVIHAAGVHRDARAVQKQRAEAESVLAPKVLGTVLLDEALGEEPLDFLVLFSSVAAETGNIGQVDYAYANAFLHHYAEMRERSRRGRTVAIGWPLWEEGGMTVDDATRRLFERRWGSVPMSTAAGLTAFARGLAGAESAFAVMEGPSHGTDSHRTDSRATSQPRVSDSQADGADDSHIADSDIDDSDIDYGELVSAELRRAAAGFLLVGEEHVDLDTNLMDSGFDSISLSELVDQVNERYGLDLLPTVAFEASTLAAFGDFLVANHRRELAKVHAAPRTQAKPQEPAEPVSAPEVTHPSPRSGAEASPEHTDGIAIIGMAGTLPGSPDLDTFWRHLADGDDLIRDVPEDRADLRENPDTANVRAGFLDDVGSFDAALFGISPKEAALMDPQQRLFLQTVWRTIEDAGYRPSALAGTRTGLFAGVSACDYDDLLREHGVPVEAHTASGVAGCILANRVSHFLDLHGPSEAIDTACSSSLVALHRAARAIEAGECEAAIAGGVNLTLSPGLYIAFGKSGMISDDGTCKTFDERADGYGRGEGCGAVLLKPLSAALADGDQVLAVIKGSAVNHGGRASSLTAPNPEAQARVLVDAYRKAGIDPATVTYLEAHGTGTRLGDPIEIEGMKKAFAELYTDWDLPAPGEPHVAVTSVKTNIGHLEAAAGIAGLLKVLLCMKYGELPPTLHYDQPNPYLRLEGTPFFINDRLRPWDGVAGEDGAPVRRAGLSSFGFGGTNAHVVLEAYERPPAPSPSSSSEGGPQVLVLSARTPEALDGYAREVARFLGEHPEIGLDRVAYTLQVGREPMRERLAVVVEDRDEAVRALTGEAGAPQLRRGRAGKGASGPAGDGLDELAQAWVEGAEVEWLERWPEPRPLRASLPSFPFERTKHWFKTSAPRREPSRRGPSRQEPSRREPSRREPSRQEPSRQEPLRQDSAGRPKVRLRAAGEGASSAPDGSRRTRLASTGSKATGSGDRNGSLDAASAADVVSTAKTAGAAKPTGNGAPPSTEQLPAVPAGSAGGASGVEELLRERLATILDTDPSGVAPDTPFGELGLDSIFRMELVKSLNTAFSLDLQASELYEYDTVDRLTRAVEEAINESGPAPAEPQPSEEAVDEGSAAPAEPPQQPQQQPGAEEALTSLVSSIIGRPLDPGLTFEKNGLTSFEMLRTVSTLEKRAGALHKTLLFDHPTVEALAAHLGADALHGIEEQSAPDLDDQEQEEREGEPLVIAKRRLPQRPELREVIDRIDREHAKEGGLAGRDIAPLAFLGSAREGYLNFSRIDGNLLAWSYAGPEDHFLPVVEEYVAYAQGNGLKPNFLSLIPVTEVAGKPYTATPFGAVQRLENLGEFTLKGGRMERLRYMVRRFGRAGGCRTVEYRSGDDPALDREAAELVDRWAAGKQMVNPYVAVVKQEIAEGRLDRRHRVFLTYLDDTLVNAIVITKIPSENAYLLDVEFYSKDMPLGGLEFAITKIIEVLVAEGITMFSFGASFGVEVEDGENAAPDVKEALDELRSMGIFGEGNFQFKNKFRPANIPIYLCQPDSEDRTSVSDVILMIADPPVEDQPAETATAEPPATEATGATKATKATEATEATEATGTAKTTKTTKAAKAAKTTKAAKATKATKAAKAASAKAPVAERGAGSHDVLAAHGHNPVRLPAEHVEFDLITDSWAELDSPFIRERMRDLADRSAGRPDAPELAGAAGVSWLPFPLAVPTGSGRSAEALLCRSWPGPRGAVVHNGLFPTWYPSLVDAGFEPVQIPGSGGDVDTDALRHALAERDRVSFVCVEVSNNAAGGYPASLENLRRVRELCTQYGVPLVIDGARIVENALFAADGRRPVWDVVSDILALADCATVSLSKDFGVTSGGLVATRDEAVAAQIRERIATHGRDVDLATRKVIATALEDTDAVAAQVGARMEAVAALWQRLSDAGVPVVEPVAGHCVLIDVGRMEAFAGHDHPVMSCLAWMYRQTGVRGGPHLGREGLIRLAVPVGFGVERAEAVAGRLAEAFAGMAEVPHLVTDGSGGAQAEYRPAETVPEDVQEALREQHRPDNDNLNVLREHNARVEQRVVDGVEVFSAGSGPTLLLMTPFNIGAGVYAKQFASLTDRYRLVCVHHPGVGATTAAADITLDGIATLCHDVLDGGFPVHVAGASFGGLSALAFALAYPRDTASLVLIGSSHRIGNRVGEINRLDVVAKEDFDHVIAESGSERLRGERDELQRILLRSESMNPQIGLRYLDVFAERPDFLARLPEIEVPTLIVQGRHDTVIPQKTAHLLHGAIPGAEYAEVADAGHFPQLSSADEVNDIIAGFLGRTR</sequence>
<feature type="domain" description="Carrier" evidence="18">
    <location>
        <begin position="3621"/>
        <end position="3694"/>
    </location>
</feature>
<dbReference type="SUPFAM" id="SSF53383">
    <property type="entry name" value="PLP-dependent transferases"/>
    <property type="match status" value="1"/>
</dbReference>
<evidence type="ECO:0000259" key="19">
    <source>
        <dbReference type="PROSITE" id="PS52004"/>
    </source>
</evidence>
<feature type="compositionally biased region" description="Low complexity" evidence="17">
    <location>
        <begin position="6263"/>
        <end position="6331"/>
    </location>
</feature>
<dbReference type="GO" id="GO:0005886">
    <property type="term" value="C:plasma membrane"/>
    <property type="evidence" value="ECO:0007669"/>
    <property type="project" value="TreeGrafter"/>
</dbReference>
<dbReference type="InterPro" id="IPR020841">
    <property type="entry name" value="PKS_Beta-ketoAc_synthase_dom"/>
</dbReference>
<feature type="compositionally biased region" description="Low complexity" evidence="17">
    <location>
        <begin position="1951"/>
        <end position="1968"/>
    </location>
</feature>
<keyword evidence="13" id="KW-0511">Multifunctional enzyme</keyword>
<dbReference type="Gene3D" id="3.90.226.10">
    <property type="entry name" value="2-enoyl-CoA Hydratase, Chain A, domain 1"/>
    <property type="match status" value="1"/>
</dbReference>
<dbReference type="InterPro" id="IPR036291">
    <property type="entry name" value="NAD(P)-bd_dom_sf"/>
</dbReference>
<feature type="compositionally biased region" description="Low complexity" evidence="17">
    <location>
        <begin position="1777"/>
        <end position="1801"/>
    </location>
</feature>
<dbReference type="PROSITE" id="PS52019">
    <property type="entry name" value="PKS_MFAS_DH"/>
    <property type="match status" value="2"/>
</dbReference>
<dbReference type="Pfam" id="PF02801">
    <property type="entry name" value="Ketoacyl-synt_C"/>
    <property type="match status" value="4"/>
</dbReference>
<feature type="domain" description="Ketosynthase family 3 (KS3)" evidence="19">
    <location>
        <begin position="2003"/>
        <end position="2425"/>
    </location>
</feature>
<feature type="compositionally biased region" description="Low complexity" evidence="17">
    <location>
        <begin position="1831"/>
        <end position="1846"/>
    </location>
</feature>
<feature type="domain" description="Ketosynthase family 3 (KS3)" evidence="19">
    <location>
        <begin position="5014"/>
        <end position="5442"/>
    </location>
</feature>
<proteinExistence type="inferred from homology"/>
<feature type="domain" description="Carrier" evidence="18">
    <location>
        <begin position="5722"/>
        <end position="5796"/>
    </location>
</feature>
<evidence type="ECO:0000313" key="22">
    <source>
        <dbReference type="Proteomes" id="UP000530928"/>
    </source>
</evidence>
<dbReference type="SMART" id="SM01294">
    <property type="entry name" value="PKS_PP_betabranch"/>
    <property type="match status" value="4"/>
</dbReference>
<dbReference type="Proteomes" id="UP000530928">
    <property type="component" value="Unassembled WGS sequence"/>
</dbReference>
<dbReference type="Gene3D" id="3.40.47.10">
    <property type="match status" value="4"/>
</dbReference>
<evidence type="ECO:0000256" key="13">
    <source>
        <dbReference type="ARBA" id="ARBA00023268"/>
    </source>
</evidence>
<dbReference type="Pfam" id="PF22336">
    <property type="entry name" value="RhiE-like_linker"/>
    <property type="match status" value="3"/>
</dbReference>
<evidence type="ECO:0000256" key="9">
    <source>
        <dbReference type="ARBA" id="ARBA00022692"/>
    </source>
</evidence>
<comment type="pathway">
    <text evidence="4">Antibiotic biosynthesis.</text>
</comment>
<feature type="compositionally biased region" description="Basic and acidic residues" evidence="17">
    <location>
        <begin position="1765"/>
        <end position="1774"/>
    </location>
</feature>
<comment type="catalytic activity">
    <reaction evidence="14">
        <text>a (3S)-3-hydroxyacyl-CoA + NAD(+) = a 3-oxoacyl-CoA + NADH + H(+)</text>
        <dbReference type="Rhea" id="RHEA:22432"/>
        <dbReference type="ChEBI" id="CHEBI:15378"/>
        <dbReference type="ChEBI" id="CHEBI:57318"/>
        <dbReference type="ChEBI" id="CHEBI:57540"/>
        <dbReference type="ChEBI" id="CHEBI:57945"/>
        <dbReference type="ChEBI" id="CHEBI:90726"/>
        <dbReference type="EC" id="1.1.1.35"/>
    </reaction>
</comment>
<dbReference type="Pfam" id="PF21394">
    <property type="entry name" value="Beta-ketacyl_N"/>
    <property type="match status" value="1"/>
</dbReference>
<evidence type="ECO:0000256" key="10">
    <source>
        <dbReference type="ARBA" id="ARBA00022737"/>
    </source>
</evidence>
<feature type="compositionally biased region" description="Basic and acidic residues" evidence="17">
    <location>
        <begin position="1808"/>
        <end position="1817"/>
    </location>
</feature>
<dbReference type="InterPro" id="IPR057326">
    <property type="entry name" value="KR_dom"/>
</dbReference>
<dbReference type="Pfam" id="PF00378">
    <property type="entry name" value="ECH_1"/>
    <property type="match status" value="1"/>
</dbReference>
<dbReference type="PROSITE" id="PS52004">
    <property type="entry name" value="KS3_2"/>
    <property type="match status" value="4"/>
</dbReference>
<dbReference type="InterPro" id="IPR009081">
    <property type="entry name" value="PP-bd_ACP"/>
</dbReference>
<feature type="compositionally biased region" description="Low complexity" evidence="17">
    <location>
        <begin position="4172"/>
        <end position="4192"/>
    </location>
</feature>
<feature type="compositionally biased region" description="Low complexity" evidence="17">
    <location>
        <begin position="5798"/>
        <end position="5810"/>
    </location>
</feature>
<feature type="compositionally biased region" description="Polar residues" evidence="17">
    <location>
        <begin position="4861"/>
        <end position="4872"/>
    </location>
</feature>
<dbReference type="InterPro" id="IPR029045">
    <property type="entry name" value="ClpP/crotonase-like_dom_sf"/>
</dbReference>
<dbReference type="SMART" id="SM00825">
    <property type="entry name" value="PKS_KS"/>
    <property type="match status" value="4"/>
</dbReference>
<dbReference type="SUPFAM" id="SSF52096">
    <property type="entry name" value="ClpP/crotonase"/>
    <property type="match status" value="1"/>
</dbReference>
<feature type="active site" description="Proton acceptor; for dehydratase activity" evidence="15">
    <location>
        <position position="2575"/>
    </location>
</feature>
<keyword evidence="7" id="KW-0597">Phosphoprotein</keyword>
<dbReference type="PROSITE" id="PS00606">
    <property type="entry name" value="KS3_1"/>
    <property type="match status" value="4"/>
</dbReference>
<dbReference type="NCBIfam" id="NF005496">
    <property type="entry name" value="PRK07110.1"/>
    <property type="match status" value="1"/>
</dbReference>
<dbReference type="InterPro" id="IPR000073">
    <property type="entry name" value="AB_hydrolase_1"/>
</dbReference>
<keyword evidence="6" id="KW-0963">Cytoplasm</keyword>
<dbReference type="GO" id="GO:0016829">
    <property type="term" value="F:lyase activity"/>
    <property type="evidence" value="ECO:0007669"/>
    <property type="project" value="InterPro"/>
</dbReference>
<evidence type="ECO:0000256" key="11">
    <source>
        <dbReference type="ARBA" id="ARBA00022898"/>
    </source>
</evidence>
<evidence type="ECO:0000256" key="2">
    <source>
        <dbReference type="ARBA" id="ARBA00004141"/>
    </source>
</evidence>
<dbReference type="InterPro" id="IPR015422">
    <property type="entry name" value="PyrdxlP-dep_Trfase_small"/>
</dbReference>
<dbReference type="PROSITE" id="PS00166">
    <property type="entry name" value="ENOYL_COA_HYDRATASE"/>
    <property type="match status" value="1"/>
</dbReference>
<keyword evidence="12" id="KW-1133">Transmembrane helix</keyword>
<feature type="region of interest" description="Disordered" evidence="17">
    <location>
        <begin position="3229"/>
        <end position="3259"/>
    </location>
</feature>
<reference evidence="21 22" key="1">
    <citation type="submission" date="2020-07" db="EMBL/GenBank/DDBJ databases">
        <title>Genomic Encyclopedia of Type Strains, Phase IV (KMG-IV): sequencing the most valuable type-strain genomes for metagenomic binning, comparative biology and taxonomic classification.</title>
        <authorList>
            <person name="Goeker M."/>
        </authorList>
    </citation>
    <scope>NUCLEOTIDE SEQUENCE [LARGE SCALE GENOMIC DNA]</scope>
    <source>
        <strain evidence="21 22">DSM 45533</strain>
    </source>
</reference>
<feature type="compositionally biased region" description="Pro residues" evidence="17">
    <location>
        <begin position="1821"/>
        <end position="1830"/>
    </location>
</feature>
<dbReference type="InterPro" id="IPR014030">
    <property type="entry name" value="Ketoacyl_synth_N"/>
</dbReference>
<keyword evidence="12" id="KW-0472">Membrane</keyword>
<protein>
    <submittedName>
        <fullName evidence="21">Acyl transferase domain-containing protein/pimeloyl-ACP methyl ester carboxylesterase/SAM-dependent methyltransferase</fullName>
    </submittedName>
</protein>
<evidence type="ECO:0000256" key="1">
    <source>
        <dbReference type="ARBA" id="ARBA00001933"/>
    </source>
</evidence>
<evidence type="ECO:0000256" key="12">
    <source>
        <dbReference type="ARBA" id="ARBA00022989"/>
    </source>
</evidence>
<accession>A0A7W0HTS3</accession>
<dbReference type="Pfam" id="PF01212">
    <property type="entry name" value="Beta_elim_lyase"/>
    <property type="match status" value="1"/>
</dbReference>
<dbReference type="Pfam" id="PF08659">
    <property type="entry name" value="KR"/>
    <property type="match status" value="3"/>
</dbReference>
<dbReference type="InterPro" id="IPR018376">
    <property type="entry name" value="Enoyl-CoA_hyd/isom_CS"/>
</dbReference>
<dbReference type="CDD" id="cd02440">
    <property type="entry name" value="AdoMet_MTases"/>
    <property type="match status" value="1"/>
</dbReference>
<feature type="active site" description="Proton donor; for dehydratase activity" evidence="15">
    <location>
        <position position="191"/>
    </location>
</feature>
<dbReference type="Gene3D" id="3.10.129.110">
    <property type="entry name" value="Polyketide synthase dehydratase"/>
    <property type="match status" value="2"/>
</dbReference>
<feature type="region of interest" description="C-terminal hotdog fold" evidence="15">
    <location>
        <begin position="2669"/>
        <end position="2802"/>
    </location>
</feature>
<evidence type="ECO:0000256" key="14">
    <source>
        <dbReference type="ARBA" id="ARBA00049556"/>
    </source>
</evidence>
<dbReference type="GO" id="GO:0008168">
    <property type="term" value="F:methyltransferase activity"/>
    <property type="evidence" value="ECO:0007669"/>
    <property type="project" value="UniProtKB-KW"/>
</dbReference>
<feature type="region of interest" description="Disordered" evidence="17">
    <location>
        <begin position="4976"/>
        <end position="5011"/>
    </location>
</feature>
<evidence type="ECO:0000256" key="17">
    <source>
        <dbReference type="SAM" id="MobiDB-lite"/>
    </source>
</evidence>
<dbReference type="Gene3D" id="1.10.1200.10">
    <property type="entry name" value="ACP-like"/>
    <property type="match status" value="6"/>
</dbReference>
<dbReference type="SMART" id="SM00823">
    <property type="entry name" value="PKS_PP"/>
    <property type="match status" value="6"/>
</dbReference>
<dbReference type="Gene3D" id="3.40.640.10">
    <property type="entry name" value="Type I PLP-dependent aspartate aminotransferase-like (Major domain)"/>
    <property type="match status" value="1"/>
</dbReference>
<dbReference type="InterPro" id="IPR006162">
    <property type="entry name" value="Ppantetheine_attach_site"/>
</dbReference>
<evidence type="ECO:0000256" key="3">
    <source>
        <dbReference type="ARBA" id="ARBA00004496"/>
    </source>
</evidence>
<dbReference type="Pfam" id="PF00550">
    <property type="entry name" value="PP-binding"/>
    <property type="match status" value="5"/>
</dbReference>
<feature type="region of interest" description="Disordered" evidence="17">
    <location>
        <begin position="6258"/>
        <end position="6335"/>
    </location>
</feature>
<comment type="subcellular location">
    <subcellularLocation>
        <location evidence="3">Cytoplasm</location>
    </subcellularLocation>
    <subcellularLocation>
        <location evidence="2">Membrane</location>
        <topology evidence="2">Multi-pass membrane protein</topology>
    </subcellularLocation>
</comment>
<dbReference type="Gene3D" id="3.40.50.720">
    <property type="entry name" value="NAD(P)-binding Rossmann-like Domain"/>
    <property type="match status" value="3"/>
</dbReference>
<dbReference type="InterPro" id="IPR036736">
    <property type="entry name" value="ACP-like_sf"/>
</dbReference>
<dbReference type="InterPro" id="IPR020807">
    <property type="entry name" value="PKS_DH"/>
</dbReference>
<feature type="domain" description="Carrier" evidence="18">
    <location>
        <begin position="4895"/>
        <end position="4969"/>
    </location>
</feature>
<evidence type="ECO:0000256" key="8">
    <source>
        <dbReference type="ARBA" id="ARBA00022679"/>
    </source>
</evidence>
<keyword evidence="10" id="KW-0677">Repeat</keyword>
<dbReference type="InterPro" id="IPR049490">
    <property type="entry name" value="C883_1060-like_KR_N"/>
</dbReference>
<feature type="region of interest" description="Disordered" evidence="17">
    <location>
        <begin position="4170"/>
        <end position="4193"/>
    </location>
</feature>
<comment type="caution">
    <text evidence="21">The sequence shown here is derived from an EMBL/GenBank/DDBJ whole genome shotgun (WGS) entry which is preliminary data.</text>
</comment>
<dbReference type="InterPro" id="IPR016181">
    <property type="entry name" value="Acyl_CoA_acyltransferase"/>
</dbReference>
<dbReference type="InterPro" id="IPR014031">
    <property type="entry name" value="Ketoacyl_synth_C"/>
</dbReference>
<dbReference type="CDD" id="cd08953">
    <property type="entry name" value="KR_2_SDR_x"/>
    <property type="match status" value="3"/>
</dbReference>
<dbReference type="SUPFAM" id="SSF55729">
    <property type="entry name" value="Acyl-CoA N-acyltransferases (Nat)"/>
    <property type="match status" value="1"/>
</dbReference>
<feature type="region of interest" description="Disordered" evidence="17">
    <location>
        <begin position="4341"/>
        <end position="4404"/>
    </location>
</feature>
<dbReference type="PANTHER" id="PTHR43775">
    <property type="entry name" value="FATTY ACID SYNTHASE"/>
    <property type="match status" value="1"/>
</dbReference>
<feature type="region of interest" description="Disordered" evidence="17">
    <location>
        <begin position="1765"/>
        <end position="1855"/>
    </location>
</feature>
<dbReference type="Gene3D" id="1.10.1240.100">
    <property type="match status" value="3"/>
</dbReference>
<dbReference type="EMBL" id="JACDUR010000007">
    <property type="protein sequence ID" value="MBA2895404.1"/>
    <property type="molecule type" value="Genomic_DNA"/>
</dbReference>
<dbReference type="PROSITE" id="PS00012">
    <property type="entry name" value="PHOSPHOPANTETHEINE"/>
    <property type="match status" value="2"/>
</dbReference>
<dbReference type="Pfam" id="PF14765">
    <property type="entry name" value="PS-DH"/>
    <property type="match status" value="2"/>
</dbReference>
<dbReference type="InterPro" id="IPR001597">
    <property type="entry name" value="ArAA_b-elim_lyase/Thr_aldolase"/>
</dbReference>
<dbReference type="InterPro" id="IPR015421">
    <property type="entry name" value="PyrdxlP-dep_Trfase_major"/>
</dbReference>
<dbReference type="SUPFAM" id="SSF51735">
    <property type="entry name" value="NAD(P)-binding Rossmann-fold domains"/>
    <property type="match status" value="6"/>
</dbReference>
<feature type="region of interest" description="Disordered" evidence="17">
    <location>
        <begin position="5589"/>
        <end position="5720"/>
    </location>
</feature>
<dbReference type="CDD" id="cd00833">
    <property type="entry name" value="PKS"/>
    <property type="match status" value="4"/>
</dbReference>
<dbReference type="InterPro" id="IPR050091">
    <property type="entry name" value="PKS_NRPS_Biosynth_Enz"/>
</dbReference>
<feature type="compositionally biased region" description="Basic and acidic residues" evidence="17">
    <location>
        <begin position="5608"/>
        <end position="5636"/>
    </location>
</feature>
<dbReference type="RefSeq" id="WP_220134295.1">
    <property type="nucleotide sequence ID" value="NZ_BAABAM010000009.1"/>
</dbReference>
<evidence type="ECO:0000256" key="15">
    <source>
        <dbReference type="PROSITE-ProRule" id="PRU01363"/>
    </source>
</evidence>
<keyword evidence="11" id="KW-0663">Pyridoxal phosphate</keyword>
<dbReference type="SMART" id="SM00822">
    <property type="entry name" value="PKS_KR"/>
    <property type="match status" value="3"/>
</dbReference>
<feature type="region of interest" description="C-terminal hotdog fold" evidence="15">
    <location>
        <begin position="131"/>
        <end position="275"/>
    </location>
</feature>
<feature type="domain" description="Ketosynthase family 3 (KS3)" evidence="19">
    <location>
        <begin position="3735"/>
        <end position="4165"/>
    </location>
</feature>
<dbReference type="PRINTS" id="PR00111">
    <property type="entry name" value="ABHYDROLASE"/>
</dbReference>
<dbReference type="GO" id="GO:0006520">
    <property type="term" value="P:amino acid metabolic process"/>
    <property type="evidence" value="ECO:0007669"/>
    <property type="project" value="InterPro"/>
</dbReference>
<dbReference type="InterPro" id="IPR001753">
    <property type="entry name" value="Enoyl-CoA_hydra/iso"/>
</dbReference>
<dbReference type="InterPro" id="IPR016039">
    <property type="entry name" value="Thiolase-like"/>
</dbReference>
<dbReference type="GO" id="GO:0004312">
    <property type="term" value="F:fatty acid synthase activity"/>
    <property type="evidence" value="ECO:0007669"/>
    <property type="project" value="TreeGrafter"/>
</dbReference>
<dbReference type="InterPro" id="IPR020806">
    <property type="entry name" value="PKS_PP-bd"/>
</dbReference>
<dbReference type="SUPFAM" id="SSF47336">
    <property type="entry name" value="ACP-like"/>
    <property type="match status" value="6"/>
</dbReference>
<feature type="domain" description="PKS/mFAS DH" evidence="20">
    <location>
        <begin position="2542"/>
        <end position="2802"/>
    </location>
</feature>
<dbReference type="GO" id="GO:0005737">
    <property type="term" value="C:cytoplasm"/>
    <property type="evidence" value="ECO:0007669"/>
    <property type="project" value="UniProtKB-SubCell"/>
</dbReference>
<feature type="domain" description="Carrier" evidence="18">
    <location>
        <begin position="296"/>
        <end position="370"/>
    </location>
</feature>
<dbReference type="SUPFAM" id="SSF53474">
    <property type="entry name" value="alpha/beta-Hydrolases"/>
    <property type="match status" value="1"/>
</dbReference>
<dbReference type="InterPro" id="IPR054514">
    <property type="entry name" value="RhiE-like_linker"/>
</dbReference>
<dbReference type="InterPro" id="IPR049552">
    <property type="entry name" value="PKS_DH_N"/>
</dbReference>
<dbReference type="GO" id="GO:0071770">
    <property type="term" value="P:DIM/DIP cell wall layer assembly"/>
    <property type="evidence" value="ECO:0007669"/>
    <property type="project" value="TreeGrafter"/>
</dbReference>
<evidence type="ECO:0000313" key="21">
    <source>
        <dbReference type="EMBL" id="MBA2895404.1"/>
    </source>
</evidence>
<keyword evidence="21" id="KW-0489">Methyltransferase</keyword>
<feature type="active site" description="Proton donor; for dehydratase activity" evidence="15">
    <location>
        <position position="2725"/>
    </location>
</feature>
<comment type="similarity">
    <text evidence="16">Belongs to the enoyl-CoA hydratase/isomerase family.</text>
</comment>
<keyword evidence="22" id="KW-1185">Reference proteome</keyword>
<dbReference type="Pfam" id="PF21089">
    <property type="entry name" value="PKS_DH_N"/>
    <property type="match status" value="2"/>
</dbReference>
<dbReference type="FunFam" id="3.40.47.10:FF:000019">
    <property type="entry name" value="Polyketide synthase type I"/>
    <property type="match status" value="4"/>
</dbReference>
<feature type="compositionally biased region" description="Polar residues" evidence="17">
    <location>
        <begin position="1477"/>
        <end position="1487"/>
    </location>
</feature>
<dbReference type="InterPro" id="IPR049900">
    <property type="entry name" value="PKS_mFAS_DH"/>
</dbReference>
<dbReference type="InterPro" id="IPR042104">
    <property type="entry name" value="PKS_dehydratase_sf"/>
</dbReference>
<evidence type="ECO:0000259" key="18">
    <source>
        <dbReference type="PROSITE" id="PS50075"/>
    </source>
</evidence>
<keyword evidence="9" id="KW-0812">Transmembrane</keyword>
<feature type="domain" description="Carrier" evidence="18">
    <location>
        <begin position="1855"/>
        <end position="1929"/>
    </location>
</feature>
<dbReference type="Pfam" id="PF09924">
    <property type="entry name" value="LPG_synthase_C"/>
    <property type="match status" value="1"/>
</dbReference>
<dbReference type="InterPro" id="IPR029063">
    <property type="entry name" value="SAM-dependent_MTases_sf"/>
</dbReference>
<comment type="cofactor">
    <cofactor evidence="1">
        <name>pyridoxal 5'-phosphate</name>
        <dbReference type="ChEBI" id="CHEBI:597326"/>
    </cofactor>
</comment>
<keyword evidence="5" id="KW-0596">Phosphopantetheine</keyword>
<feature type="region of interest" description="N-terminal hotdog fold" evidence="15">
    <location>
        <begin position="1"/>
        <end position="117"/>
    </location>
</feature>
<evidence type="ECO:0000256" key="6">
    <source>
        <dbReference type="ARBA" id="ARBA00022490"/>
    </source>
</evidence>
<dbReference type="PANTHER" id="PTHR43775:SF37">
    <property type="entry name" value="SI:DKEY-61P9.11"/>
    <property type="match status" value="1"/>
</dbReference>
<organism evidence="21 22">
    <name type="scientific">Nonomuraea soli</name>
    <dbReference type="NCBI Taxonomy" id="1032476"/>
    <lineage>
        <taxon>Bacteria</taxon>
        <taxon>Bacillati</taxon>
        <taxon>Actinomycetota</taxon>
        <taxon>Actinomycetes</taxon>
        <taxon>Streptosporangiales</taxon>
        <taxon>Streptosporangiaceae</taxon>
        <taxon>Nonomuraea</taxon>
    </lineage>
</organism>
<feature type="region of interest" description="Disordered" evidence="17">
    <location>
        <begin position="2637"/>
        <end position="2658"/>
    </location>
</feature>
<feature type="compositionally biased region" description="Pro residues" evidence="17">
    <location>
        <begin position="3705"/>
        <end position="3715"/>
    </location>
</feature>
<evidence type="ECO:0000256" key="7">
    <source>
        <dbReference type="ARBA" id="ARBA00022553"/>
    </source>
</evidence>
<evidence type="ECO:0000259" key="20">
    <source>
        <dbReference type="PROSITE" id="PS52019"/>
    </source>
</evidence>
<dbReference type="InterPro" id="IPR029058">
    <property type="entry name" value="AB_hydrolase_fold"/>
</dbReference>
<dbReference type="InterPro" id="IPR013968">
    <property type="entry name" value="PKS_KR"/>
</dbReference>
<dbReference type="Pfam" id="PF00109">
    <property type="entry name" value="ketoacyl-synt"/>
    <property type="match status" value="4"/>
</dbReference>
<feature type="region of interest" description="Disordered" evidence="17">
    <location>
        <begin position="1466"/>
        <end position="1523"/>
    </location>
</feature>
<feature type="active site" description="Proton acceptor; for dehydratase activity" evidence="15">
    <location>
        <position position="20"/>
    </location>
</feature>
<dbReference type="Gene3D" id="3.30.70.3290">
    <property type="match status" value="1"/>
</dbReference>
<dbReference type="SMART" id="SM00826">
    <property type="entry name" value="PKS_DH"/>
    <property type="match status" value="2"/>
</dbReference>
<dbReference type="PROSITE" id="PS50075">
    <property type="entry name" value="CARRIER"/>
    <property type="match status" value="5"/>
</dbReference>
<feature type="compositionally biased region" description="Pro residues" evidence="17">
    <location>
        <begin position="1941"/>
        <end position="1950"/>
    </location>
</feature>
<feature type="compositionally biased region" description="Low complexity" evidence="17">
    <location>
        <begin position="1488"/>
        <end position="1511"/>
    </location>
</feature>
<dbReference type="GO" id="GO:0003857">
    <property type="term" value="F:(3S)-3-hydroxyacyl-CoA dehydrogenase (NAD+) activity"/>
    <property type="evidence" value="ECO:0007669"/>
    <property type="project" value="UniProtKB-EC"/>
</dbReference>
<dbReference type="InterPro" id="IPR013217">
    <property type="entry name" value="Methyltransf_12"/>
</dbReference>
<dbReference type="Pfam" id="PF00561">
    <property type="entry name" value="Abhydrolase_1"/>
    <property type="match status" value="1"/>
</dbReference>
<feature type="region of interest" description="Disordered" evidence="17">
    <location>
        <begin position="3702"/>
        <end position="3736"/>
    </location>
</feature>
<dbReference type="InterPro" id="IPR049551">
    <property type="entry name" value="PKS_DH_C"/>
</dbReference>
<feature type="region of interest" description="Disordered" evidence="17">
    <location>
        <begin position="4846"/>
        <end position="4887"/>
    </location>
</feature>
<dbReference type="Pfam" id="PF08242">
    <property type="entry name" value="Methyltransf_12"/>
    <property type="match status" value="1"/>
</dbReference>
<dbReference type="Pfam" id="PF16197">
    <property type="entry name" value="KAsynt_C_assoc"/>
    <property type="match status" value="2"/>
</dbReference>
<dbReference type="InterPro" id="IPR018201">
    <property type="entry name" value="Ketoacyl_synth_AS"/>
</dbReference>
<dbReference type="InterPro" id="IPR024320">
    <property type="entry name" value="LPG_synthase_C"/>
</dbReference>
<dbReference type="GO" id="GO:0031177">
    <property type="term" value="F:phosphopantetheine binding"/>
    <property type="evidence" value="ECO:0007669"/>
    <property type="project" value="InterPro"/>
</dbReference>
<dbReference type="InterPro" id="IPR015424">
    <property type="entry name" value="PyrdxlP-dep_Trfase"/>
</dbReference>
<feature type="region of interest" description="Disordered" evidence="17">
    <location>
        <begin position="5524"/>
        <end position="5549"/>
    </location>
</feature>
<feature type="compositionally biased region" description="Low complexity" evidence="17">
    <location>
        <begin position="5679"/>
        <end position="5716"/>
    </location>
</feature>
<evidence type="ECO:0000256" key="5">
    <source>
        <dbReference type="ARBA" id="ARBA00022450"/>
    </source>
</evidence>
<feature type="domain" description="Ketosynthase family 3 (KS3)" evidence="19">
    <location>
        <begin position="831"/>
        <end position="1244"/>
    </location>
</feature>
<dbReference type="Gene3D" id="3.40.50.1820">
    <property type="entry name" value="alpha/beta hydrolase"/>
    <property type="match status" value="1"/>
</dbReference>
<feature type="compositionally biased region" description="Polar residues" evidence="17">
    <location>
        <begin position="5661"/>
        <end position="5674"/>
    </location>
</feature>
<dbReference type="Gene3D" id="3.90.1150.10">
    <property type="entry name" value="Aspartate Aminotransferase, domain 1"/>
    <property type="match status" value="1"/>
</dbReference>
<dbReference type="SUPFAM" id="SSF53335">
    <property type="entry name" value="S-adenosyl-L-methionine-dependent methyltransferases"/>
    <property type="match status" value="1"/>
</dbReference>
<dbReference type="GO" id="GO:0006633">
    <property type="term" value="P:fatty acid biosynthetic process"/>
    <property type="evidence" value="ECO:0007669"/>
    <property type="project" value="InterPro"/>
</dbReference>
<feature type="compositionally biased region" description="Low complexity" evidence="17">
    <location>
        <begin position="4347"/>
        <end position="4373"/>
    </location>
</feature>
<name>A0A7W0HTS3_9ACTN</name>
<feature type="region of interest" description="N-terminal hotdog fold" evidence="15">
    <location>
        <begin position="2542"/>
        <end position="2656"/>
    </location>
</feature>